<dbReference type="RefSeq" id="WP_372563479.1">
    <property type="nucleotide sequence ID" value="NZ_JBGOSP010000008.1"/>
</dbReference>
<reference evidence="1 2" key="1">
    <citation type="submission" date="2024-08" db="EMBL/GenBank/DDBJ databases">
        <title>Genome sequence of Streptomyces aureus CACIA-1.46HGO.</title>
        <authorList>
            <person name="Evangelista-Martinez Z."/>
        </authorList>
    </citation>
    <scope>NUCLEOTIDE SEQUENCE [LARGE SCALE GENOMIC DNA]</scope>
    <source>
        <strain evidence="1 2">CACIA-1.46HGO</strain>
    </source>
</reference>
<dbReference type="InterPro" id="IPR009003">
    <property type="entry name" value="Peptidase_S1_PA"/>
</dbReference>
<keyword evidence="2" id="KW-1185">Reference proteome</keyword>
<evidence type="ECO:0008006" key="3">
    <source>
        <dbReference type="Google" id="ProtNLM"/>
    </source>
</evidence>
<comment type="caution">
    <text evidence="1">The sequence shown here is derived from an EMBL/GenBank/DDBJ whole genome shotgun (WGS) entry which is preliminary data.</text>
</comment>
<sequence length="64" mass="6462">MNSARRHARIECGRQIGAGFLVTGRKAVTCAHVIADGGAAPLTVTFAHEAGAVAVPARIVSHGG</sequence>
<accession>A0ABV4SIK2</accession>
<proteinExistence type="predicted"/>
<gene>
    <name evidence="1" type="ORF">ACEG43_19135</name>
</gene>
<protein>
    <recommendedName>
        <fullName evidence="3">Serine protease</fullName>
    </recommendedName>
</protein>
<organism evidence="1 2">
    <name type="scientific">Streptomyces aureus</name>
    <dbReference type="NCBI Taxonomy" id="193461"/>
    <lineage>
        <taxon>Bacteria</taxon>
        <taxon>Bacillati</taxon>
        <taxon>Actinomycetota</taxon>
        <taxon>Actinomycetes</taxon>
        <taxon>Kitasatosporales</taxon>
        <taxon>Streptomycetaceae</taxon>
        <taxon>Streptomyces</taxon>
    </lineage>
</organism>
<dbReference type="Proteomes" id="UP001571476">
    <property type="component" value="Unassembled WGS sequence"/>
</dbReference>
<evidence type="ECO:0000313" key="1">
    <source>
        <dbReference type="EMBL" id="MFA3838260.1"/>
    </source>
</evidence>
<evidence type="ECO:0000313" key="2">
    <source>
        <dbReference type="Proteomes" id="UP001571476"/>
    </source>
</evidence>
<dbReference type="Gene3D" id="2.40.10.10">
    <property type="entry name" value="Trypsin-like serine proteases"/>
    <property type="match status" value="1"/>
</dbReference>
<name>A0ABV4SIK2_9ACTN</name>
<dbReference type="EMBL" id="JBGOSP010000008">
    <property type="protein sequence ID" value="MFA3838260.1"/>
    <property type="molecule type" value="Genomic_DNA"/>
</dbReference>
<dbReference type="SUPFAM" id="SSF50494">
    <property type="entry name" value="Trypsin-like serine proteases"/>
    <property type="match status" value="1"/>
</dbReference>
<dbReference type="InterPro" id="IPR043504">
    <property type="entry name" value="Peptidase_S1_PA_chymotrypsin"/>
</dbReference>